<dbReference type="Pfam" id="PF08100">
    <property type="entry name" value="Dimerisation"/>
    <property type="match status" value="1"/>
</dbReference>
<dbReference type="SUPFAM" id="SSF46785">
    <property type="entry name" value="Winged helix' DNA-binding domain"/>
    <property type="match status" value="1"/>
</dbReference>
<evidence type="ECO:0000256" key="1">
    <source>
        <dbReference type="ARBA" id="ARBA00022603"/>
    </source>
</evidence>
<accession>A0A419EXN1</accession>
<reference evidence="7 8" key="1">
    <citation type="journal article" date="2017" name="ISME J.">
        <title>Energy and carbon metabolisms in a deep terrestrial subsurface fluid microbial community.</title>
        <authorList>
            <person name="Momper L."/>
            <person name="Jungbluth S.P."/>
            <person name="Lee M.D."/>
            <person name="Amend J.P."/>
        </authorList>
    </citation>
    <scope>NUCLEOTIDE SEQUENCE [LARGE SCALE GENOMIC DNA]</scope>
    <source>
        <strain evidence="7">SURF_17</strain>
    </source>
</reference>
<dbReference type="GO" id="GO:0032259">
    <property type="term" value="P:methylation"/>
    <property type="evidence" value="ECO:0007669"/>
    <property type="project" value="UniProtKB-KW"/>
</dbReference>
<evidence type="ECO:0000256" key="3">
    <source>
        <dbReference type="ARBA" id="ARBA00022691"/>
    </source>
</evidence>
<dbReference type="InterPro" id="IPR001077">
    <property type="entry name" value="COMT_C"/>
</dbReference>
<gene>
    <name evidence="7" type="ORF">C4532_10555</name>
</gene>
<dbReference type="SUPFAM" id="SSF53335">
    <property type="entry name" value="S-adenosyl-L-methionine-dependent methyltransferases"/>
    <property type="match status" value="1"/>
</dbReference>
<dbReference type="InterPro" id="IPR012967">
    <property type="entry name" value="COMT_dimerisation"/>
</dbReference>
<evidence type="ECO:0000259" key="6">
    <source>
        <dbReference type="Pfam" id="PF08100"/>
    </source>
</evidence>
<protein>
    <submittedName>
        <fullName evidence="7">Methyltransferase</fullName>
    </submittedName>
</protein>
<name>A0A419EXN1_9BACT</name>
<comment type="caution">
    <text evidence="7">The sequence shown here is derived from an EMBL/GenBank/DDBJ whole genome shotgun (WGS) entry which is preliminary data.</text>
</comment>
<keyword evidence="1 7" id="KW-0489">Methyltransferase</keyword>
<organism evidence="7 8">
    <name type="scientific">Candidatus Abyssobacteria bacterium SURF_17</name>
    <dbReference type="NCBI Taxonomy" id="2093361"/>
    <lineage>
        <taxon>Bacteria</taxon>
        <taxon>Pseudomonadati</taxon>
        <taxon>Candidatus Hydrogenedentota</taxon>
        <taxon>Candidatus Abyssobacteria</taxon>
    </lineage>
</organism>
<dbReference type="InterPro" id="IPR036390">
    <property type="entry name" value="WH_DNA-bd_sf"/>
</dbReference>
<dbReference type="PIRSF" id="PIRSF005739">
    <property type="entry name" value="O-mtase"/>
    <property type="match status" value="1"/>
</dbReference>
<dbReference type="GO" id="GO:0008171">
    <property type="term" value="F:O-methyltransferase activity"/>
    <property type="evidence" value="ECO:0007669"/>
    <property type="project" value="InterPro"/>
</dbReference>
<dbReference type="InterPro" id="IPR036388">
    <property type="entry name" value="WH-like_DNA-bd_sf"/>
</dbReference>
<keyword evidence="3" id="KW-0949">S-adenosyl-L-methionine</keyword>
<evidence type="ECO:0000313" key="8">
    <source>
        <dbReference type="Proteomes" id="UP000285961"/>
    </source>
</evidence>
<dbReference type="InterPro" id="IPR016461">
    <property type="entry name" value="COMT-like"/>
</dbReference>
<sequence>MHEIPAVNPLPLWELAHRYCEARAFHAASELDIFSKLDTERTSDEVANMIGLHHRPVRMLMDACVALGLLEKCGRKYRNTAVASEFLVKGKPFYSGNFVSLEAFSYQSWAKLPDAARENKPVARIMRDERHMKFFTHAMHSTSVFSATILAQAVDLSGHKRLLDIGGGSGVNAITVAEKYQNLRATVFDQGPVVEVAAEYIAKSLAAPRISTMAGDYLKGLPGGHDAALLSNILHGEGAEDNRALLKRVYDALEAPGMVIIADTLPNEERTGPVFPLLFALNELLYTEHGDTYTESDIKGFLAKAGFGRMNAISFEPAPLSVITALKGA</sequence>
<dbReference type="Gene3D" id="3.40.50.150">
    <property type="entry name" value="Vaccinia Virus protein VP39"/>
    <property type="match status" value="1"/>
</dbReference>
<dbReference type="EMBL" id="QZKI01000080">
    <property type="protein sequence ID" value="RJP69578.1"/>
    <property type="molecule type" value="Genomic_DNA"/>
</dbReference>
<dbReference type="Proteomes" id="UP000285961">
    <property type="component" value="Unassembled WGS sequence"/>
</dbReference>
<proteinExistence type="predicted"/>
<dbReference type="PROSITE" id="PS51683">
    <property type="entry name" value="SAM_OMT_II"/>
    <property type="match status" value="1"/>
</dbReference>
<dbReference type="InterPro" id="IPR029063">
    <property type="entry name" value="SAM-dependent_MTases_sf"/>
</dbReference>
<evidence type="ECO:0000256" key="2">
    <source>
        <dbReference type="ARBA" id="ARBA00022679"/>
    </source>
</evidence>
<evidence type="ECO:0000259" key="5">
    <source>
        <dbReference type="Pfam" id="PF00891"/>
    </source>
</evidence>
<dbReference type="Pfam" id="PF00891">
    <property type="entry name" value="Methyltransf_2"/>
    <property type="match status" value="1"/>
</dbReference>
<feature type="domain" description="O-methyltransferase dimerisation" evidence="6">
    <location>
        <begin position="13"/>
        <end position="88"/>
    </location>
</feature>
<dbReference type="CDD" id="cd02440">
    <property type="entry name" value="AdoMet_MTases"/>
    <property type="match status" value="1"/>
</dbReference>
<feature type="domain" description="O-methyltransferase C-terminal" evidence="5">
    <location>
        <begin position="125"/>
        <end position="307"/>
    </location>
</feature>
<feature type="active site" description="Proton acceptor" evidence="4">
    <location>
        <position position="235"/>
    </location>
</feature>
<keyword evidence="2 7" id="KW-0808">Transferase</keyword>
<dbReference type="Gene3D" id="1.10.10.10">
    <property type="entry name" value="Winged helix-like DNA-binding domain superfamily/Winged helix DNA-binding domain"/>
    <property type="match status" value="1"/>
</dbReference>
<dbReference type="AlphaFoldDB" id="A0A419EXN1"/>
<dbReference type="GO" id="GO:0046983">
    <property type="term" value="F:protein dimerization activity"/>
    <property type="evidence" value="ECO:0007669"/>
    <property type="project" value="InterPro"/>
</dbReference>
<evidence type="ECO:0000313" key="7">
    <source>
        <dbReference type="EMBL" id="RJP69578.1"/>
    </source>
</evidence>
<evidence type="ECO:0000256" key="4">
    <source>
        <dbReference type="PIRSR" id="PIRSR005739-1"/>
    </source>
</evidence>
<dbReference type="PANTHER" id="PTHR11746">
    <property type="entry name" value="O-METHYLTRANSFERASE"/>
    <property type="match status" value="1"/>
</dbReference>